<name>A0A1J0KST6_9GAMM</name>
<dbReference type="STRING" id="1542390.KX01_263"/>
<dbReference type="PROSITE" id="PS51257">
    <property type="entry name" value="PROKAR_LIPOPROTEIN"/>
    <property type="match status" value="1"/>
</dbReference>
<evidence type="ECO:0000256" key="1">
    <source>
        <dbReference type="SAM" id="MobiDB-lite"/>
    </source>
</evidence>
<proteinExistence type="predicted"/>
<feature type="chain" id="PRO_5009613954" description="Lipoprotein" evidence="2">
    <location>
        <begin position="21"/>
        <end position="95"/>
    </location>
</feature>
<dbReference type="EMBL" id="CP009654">
    <property type="protein sequence ID" value="APC96840.1"/>
    <property type="molecule type" value="Genomic_DNA"/>
</dbReference>
<accession>A0A1J0KST6</accession>
<sequence>MKKTILAFIMLITLNNLSFAIQSCVTDRQDSVIPGCQYIGDFSDENAVNSLKGIDSDDSTSNEESQEPNDTPVNNNSAPQQQCQWWQLFCHLGWW</sequence>
<gene>
    <name evidence="3" type="ORF">KX01_263</name>
</gene>
<evidence type="ECO:0008006" key="5">
    <source>
        <dbReference type="Google" id="ProtNLM"/>
    </source>
</evidence>
<feature type="compositionally biased region" description="Polar residues" evidence="1">
    <location>
        <begin position="68"/>
        <end position="79"/>
    </location>
</feature>
<evidence type="ECO:0000313" key="4">
    <source>
        <dbReference type="Proteomes" id="UP000182521"/>
    </source>
</evidence>
<dbReference type="KEGG" id="frc:KX01_263"/>
<dbReference type="AlphaFoldDB" id="A0A1J0KST6"/>
<feature type="signal peptide" evidence="2">
    <location>
        <begin position="1"/>
        <end position="20"/>
    </location>
</feature>
<evidence type="ECO:0000256" key="2">
    <source>
        <dbReference type="SAM" id="SignalP"/>
    </source>
</evidence>
<reference evidence="4" key="1">
    <citation type="submission" date="2014-10" db="EMBL/GenBank/DDBJ databases">
        <authorList>
            <person name="Kuske C.R."/>
            <person name="Challacombe J.F."/>
            <person name="Daligault H.E."/>
            <person name="Davenport K.W."/>
            <person name="Johnson S.L."/>
            <person name="Siddaramappa S."/>
            <person name="Petersen J.M."/>
        </authorList>
    </citation>
    <scope>NUCLEOTIDE SEQUENCE [LARGE SCALE GENOMIC DNA]</scope>
    <source>
        <strain evidence="4">CA97-1460</strain>
    </source>
</reference>
<feature type="region of interest" description="Disordered" evidence="1">
    <location>
        <begin position="50"/>
        <end position="79"/>
    </location>
</feature>
<protein>
    <recommendedName>
        <fullName evidence="5">Lipoprotein</fullName>
    </recommendedName>
</protein>
<organism evidence="3 4">
    <name type="scientific">Francisella frigiditurris</name>
    <dbReference type="NCBI Taxonomy" id="1542390"/>
    <lineage>
        <taxon>Bacteria</taxon>
        <taxon>Pseudomonadati</taxon>
        <taxon>Pseudomonadota</taxon>
        <taxon>Gammaproteobacteria</taxon>
        <taxon>Thiotrichales</taxon>
        <taxon>Francisellaceae</taxon>
        <taxon>Francisella</taxon>
    </lineage>
</organism>
<dbReference type="RefSeq" id="WP_071663280.1">
    <property type="nucleotide sequence ID" value="NZ_CP009654.1"/>
</dbReference>
<keyword evidence="2" id="KW-0732">Signal</keyword>
<evidence type="ECO:0000313" key="3">
    <source>
        <dbReference type="EMBL" id="APC96840.1"/>
    </source>
</evidence>
<keyword evidence="4" id="KW-1185">Reference proteome</keyword>
<feature type="compositionally biased region" description="Acidic residues" evidence="1">
    <location>
        <begin position="56"/>
        <end position="67"/>
    </location>
</feature>
<dbReference type="Proteomes" id="UP000182521">
    <property type="component" value="Chromosome"/>
</dbReference>